<name>A0AAD5UYQ7_9APHY</name>
<dbReference type="EMBL" id="JANAWD010000320">
    <property type="protein sequence ID" value="KAJ3481462.1"/>
    <property type="molecule type" value="Genomic_DNA"/>
</dbReference>
<dbReference type="SUPFAM" id="SSF54427">
    <property type="entry name" value="NTF2-like"/>
    <property type="match status" value="1"/>
</dbReference>
<dbReference type="Pfam" id="PF02136">
    <property type="entry name" value="NTF2"/>
    <property type="match status" value="1"/>
</dbReference>
<evidence type="ECO:0000313" key="3">
    <source>
        <dbReference type="Proteomes" id="UP001212997"/>
    </source>
</evidence>
<accession>A0AAD5UYQ7</accession>
<dbReference type="PANTHER" id="PTHR12612">
    <property type="entry name" value="NUCLEAR TRANSPORT FACTOR 2"/>
    <property type="match status" value="1"/>
</dbReference>
<dbReference type="InterPro" id="IPR018222">
    <property type="entry name" value="Nuclear_transport_factor_2_euk"/>
</dbReference>
<dbReference type="InterPro" id="IPR032710">
    <property type="entry name" value="NTF2-like_dom_sf"/>
</dbReference>
<gene>
    <name evidence="2" type="ORF">NLI96_g7644</name>
</gene>
<keyword evidence="3" id="KW-1185">Reference proteome</keyword>
<reference evidence="2" key="1">
    <citation type="submission" date="2022-07" db="EMBL/GenBank/DDBJ databases">
        <title>Genome Sequence of Physisporinus lineatus.</title>
        <authorList>
            <person name="Buettner E."/>
        </authorList>
    </citation>
    <scope>NUCLEOTIDE SEQUENCE</scope>
    <source>
        <strain evidence="2">VT162</strain>
    </source>
</reference>
<organism evidence="2 3">
    <name type="scientific">Meripilus lineatus</name>
    <dbReference type="NCBI Taxonomy" id="2056292"/>
    <lineage>
        <taxon>Eukaryota</taxon>
        <taxon>Fungi</taxon>
        <taxon>Dikarya</taxon>
        <taxon>Basidiomycota</taxon>
        <taxon>Agaricomycotina</taxon>
        <taxon>Agaricomycetes</taxon>
        <taxon>Polyporales</taxon>
        <taxon>Meripilaceae</taxon>
        <taxon>Meripilus</taxon>
    </lineage>
</organism>
<dbReference type="AlphaFoldDB" id="A0AAD5UYQ7"/>
<dbReference type="InterPro" id="IPR045875">
    <property type="entry name" value="NTF2"/>
</dbReference>
<dbReference type="Gene3D" id="3.10.450.50">
    <property type="match status" value="1"/>
</dbReference>
<dbReference type="InterPro" id="IPR002075">
    <property type="entry name" value="NTF2_dom"/>
</dbReference>
<proteinExistence type="predicted"/>
<dbReference type="GO" id="GO:0006913">
    <property type="term" value="P:nucleocytoplasmic transport"/>
    <property type="evidence" value="ECO:0007669"/>
    <property type="project" value="InterPro"/>
</dbReference>
<feature type="domain" description="NTF2" evidence="1">
    <location>
        <begin position="24"/>
        <end position="189"/>
    </location>
</feature>
<dbReference type="CDD" id="cd00780">
    <property type="entry name" value="NTF2"/>
    <property type="match status" value="1"/>
</dbReference>
<dbReference type="Proteomes" id="UP001212997">
    <property type="component" value="Unassembled WGS sequence"/>
</dbReference>
<evidence type="ECO:0000259" key="1">
    <source>
        <dbReference type="PROSITE" id="PS50177"/>
    </source>
</evidence>
<comment type="caution">
    <text evidence="2">The sequence shown here is derived from an EMBL/GenBank/DDBJ whole genome shotgun (WGS) entry which is preliminary data.</text>
</comment>
<dbReference type="PROSITE" id="PS50177">
    <property type="entry name" value="NTF2_DOMAIN"/>
    <property type="match status" value="1"/>
</dbReference>
<sequence length="191" mass="20693">MTTTTTTTTTTTLTSKDIELATRAADNFQRLYYSTYDSDKRMDGLSKLYRPTSALTWNGNPYQGTEGIRELLKGLPTTKHEVQSFDCHPIPGQSSFSCFLLSNSIPKKAEICFTQLIGTQPPSLLVTVSGTVIHGKGTAGNPASTPAKSVEGQPRVFAQTFMLVPDPTAPQTKAGEVATYYINADAMRFVG</sequence>
<protein>
    <recommendedName>
        <fullName evidence="1">NTF2 domain-containing protein</fullName>
    </recommendedName>
</protein>
<evidence type="ECO:0000313" key="2">
    <source>
        <dbReference type="EMBL" id="KAJ3481462.1"/>
    </source>
</evidence>